<dbReference type="InterPro" id="IPR004242">
    <property type="entry name" value="Transposase_21"/>
</dbReference>
<evidence type="ECO:0000313" key="2">
    <source>
        <dbReference type="Proteomes" id="UP000054538"/>
    </source>
</evidence>
<accession>A0A0D0DFH7</accession>
<evidence type="ECO:0000313" key="1">
    <source>
        <dbReference type="EMBL" id="KIK76480.1"/>
    </source>
</evidence>
<dbReference type="AlphaFoldDB" id="A0A0D0DFH7"/>
<organism evidence="1 2">
    <name type="scientific">Paxillus rubicundulus Ve08.2h10</name>
    <dbReference type="NCBI Taxonomy" id="930991"/>
    <lineage>
        <taxon>Eukaryota</taxon>
        <taxon>Fungi</taxon>
        <taxon>Dikarya</taxon>
        <taxon>Basidiomycota</taxon>
        <taxon>Agaricomycotina</taxon>
        <taxon>Agaricomycetes</taxon>
        <taxon>Agaricomycetidae</taxon>
        <taxon>Boletales</taxon>
        <taxon>Paxilineae</taxon>
        <taxon>Paxillaceae</taxon>
        <taxon>Paxillus</taxon>
    </lineage>
</organism>
<dbReference type="Proteomes" id="UP000054538">
    <property type="component" value="Unassembled WGS sequence"/>
</dbReference>
<reference evidence="2" key="2">
    <citation type="submission" date="2015-01" db="EMBL/GenBank/DDBJ databases">
        <title>Evolutionary Origins and Diversification of the Mycorrhizal Mutualists.</title>
        <authorList>
            <consortium name="DOE Joint Genome Institute"/>
            <consortium name="Mycorrhizal Genomics Consortium"/>
            <person name="Kohler A."/>
            <person name="Kuo A."/>
            <person name="Nagy L.G."/>
            <person name="Floudas D."/>
            <person name="Copeland A."/>
            <person name="Barry K.W."/>
            <person name="Cichocki N."/>
            <person name="Veneault-Fourrey C."/>
            <person name="LaButti K."/>
            <person name="Lindquist E.A."/>
            <person name="Lipzen A."/>
            <person name="Lundell T."/>
            <person name="Morin E."/>
            <person name="Murat C."/>
            <person name="Riley R."/>
            <person name="Ohm R."/>
            <person name="Sun H."/>
            <person name="Tunlid A."/>
            <person name="Henrissat B."/>
            <person name="Grigoriev I.V."/>
            <person name="Hibbett D.S."/>
            <person name="Martin F."/>
        </authorList>
    </citation>
    <scope>NUCLEOTIDE SEQUENCE [LARGE SCALE GENOMIC DNA]</scope>
    <source>
        <strain evidence="2">Ve08.2h10</strain>
    </source>
</reference>
<sequence length="279" mass="32295">MAYVRNLPEYPLKIDDHKILETAIKLYLRLSNTDSDYNSTHKTFMEFNNLTELPSLYQIKSIISKFSGVEPVTHDMCYNLCMGFTGPFSKLDNCSKCGEVRYNTVSVTHTNGCTKILTTPRKQFSTLLIGPQLQAVFHDPTEAEEMQHRQRRTHEIFEDLRHHEGVQETYNDFLDGSDYLEVVMEGKIKDEDLVLMFLIDGAQLYRNKQSDCWMSIWVVFNCSPDSRYKKKYVLLGVIIPGPNKPKNIDSFLFPGFHHVAALQHEGLPIWDALQDTRYI</sequence>
<keyword evidence="2" id="KW-1185">Reference proteome</keyword>
<dbReference type="EMBL" id="KN827464">
    <property type="protein sequence ID" value="KIK76480.1"/>
    <property type="molecule type" value="Genomic_DNA"/>
</dbReference>
<gene>
    <name evidence="1" type="ORF">PAXRUDRAFT_18180</name>
</gene>
<dbReference type="HOGENOM" id="CLU_007337_1_0_1"/>
<reference evidence="1 2" key="1">
    <citation type="submission" date="2014-04" db="EMBL/GenBank/DDBJ databases">
        <authorList>
            <consortium name="DOE Joint Genome Institute"/>
            <person name="Kuo A."/>
            <person name="Kohler A."/>
            <person name="Jargeat P."/>
            <person name="Nagy L.G."/>
            <person name="Floudas D."/>
            <person name="Copeland A."/>
            <person name="Barry K.W."/>
            <person name="Cichocki N."/>
            <person name="Veneault-Fourrey C."/>
            <person name="LaButti K."/>
            <person name="Lindquist E.A."/>
            <person name="Lipzen A."/>
            <person name="Lundell T."/>
            <person name="Morin E."/>
            <person name="Murat C."/>
            <person name="Sun H."/>
            <person name="Tunlid A."/>
            <person name="Henrissat B."/>
            <person name="Grigoriev I.V."/>
            <person name="Hibbett D.S."/>
            <person name="Martin F."/>
            <person name="Nordberg H.P."/>
            <person name="Cantor M.N."/>
            <person name="Hua S.X."/>
        </authorList>
    </citation>
    <scope>NUCLEOTIDE SEQUENCE [LARGE SCALE GENOMIC DNA]</scope>
    <source>
        <strain evidence="1 2">Ve08.2h10</strain>
    </source>
</reference>
<dbReference type="Pfam" id="PF02992">
    <property type="entry name" value="Transposase_21"/>
    <property type="match status" value="1"/>
</dbReference>
<dbReference type="OrthoDB" id="3261594at2759"/>
<name>A0A0D0DFH7_9AGAM</name>
<dbReference type="STRING" id="930991.A0A0D0DFH7"/>
<dbReference type="InParanoid" id="A0A0D0DFH7"/>
<proteinExistence type="predicted"/>
<protein>
    <submittedName>
        <fullName evidence="1">Uncharacterized protein</fullName>
    </submittedName>
</protein>